<keyword evidence="6 16" id="KW-0418">Kinase</keyword>
<dbReference type="SUPFAM" id="SSF56112">
    <property type="entry name" value="Protein kinase-like (PK-like)"/>
    <property type="match status" value="1"/>
</dbReference>
<dbReference type="FunFam" id="3.30.200.20:FF:000035">
    <property type="entry name" value="Serine/threonine protein kinase Stk1"/>
    <property type="match status" value="1"/>
</dbReference>
<feature type="compositionally biased region" description="Low complexity" evidence="11">
    <location>
        <begin position="357"/>
        <end position="368"/>
    </location>
</feature>
<evidence type="ECO:0000259" key="14">
    <source>
        <dbReference type="PROSITE" id="PS51178"/>
    </source>
</evidence>
<sequence>MSAFTPRTLANGRYRLDSVIGHGGMAEVYMALDTRLNRTVAVKIMRSDLANDAIFLARFSREAQSVAKMNNPNIVSIYDSGDEMFDAGNGQSERVPYLVMEYVKGQTLRDIIKANGPLSQRDAEQVMLGVLNALDYSHRMGIIHRDIKPGNIMISDQGMVKVMDFGIARALDDSAATMTQSQGVVGTAQYLSPEQARGEVVDARSDLYSAGCVLYEMLTGRPPFTGDSAVAIAYQHVSEVATPPSTLVPGLPTMWDSICGKAMAKDRMNRYATAAEFRNDVLTFMNGGMPVAAAFNPLTDLNNIKARKAAETAAEQRATGVGTTTVALPPAQDTAATTQALNMPGVSATSPAQAGMPSSPAQNPQAAQTATQAFNPLTGQFEVVPPAQNAATATGTLPQTRAAQRAAAARKRKRNTVIGIIVGLLVLAGIVVGAWAYMGRDTTKYAVVPQITDTMTEAQVRKVLEDAGLKLDKQEDANSTKAEGTVTKQDPAAGTQVVEGSSVKVWFSTGPSTKQVPSGLEGLDPSEATAKLTALGFTVNPSNKTENSGTIEKDKVTRTSPAAGESAQAGSQITLYISNGMATMPDLTGKTQSEAASTLKSDYSQFTAVFQTEASDSVAAGSVTRTSPASGTRMSQGETITVYVSGGKTQVNVPDVTGQTVAQAKKMLSGFEVSISGSSDNDATVVSQSPEAGSTADKGATVTLTTQAASAAVPNVVGKTVAQAKKLLSSYTVTVTGSSDDTAIVTAQSPTAGTSAPVDKSTTITLTARAAGSSGSGNGSGSGSGTGNGSGNGNGSGSTGSGTGSSSGTGSGTTGSN</sequence>
<dbReference type="EMBL" id="RZNZ01000005">
    <property type="protein sequence ID" value="KAA8821112.1"/>
    <property type="molecule type" value="Genomic_DNA"/>
</dbReference>
<feature type="compositionally biased region" description="Polar residues" evidence="11">
    <location>
        <begin position="677"/>
        <end position="692"/>
    </location>
</feature>
<dbReference type="Gene3D" id="3.30.10.20">
    <property type="match status" value="5"/>
</dbReference>
<dbReference type="SMART" id="SM00740">
    <property type="entry name" value="PASTA"/>
    <property type="match status" value="5"/>
</dbReference>
<feature type="region of interest" description="Disordered" evidence="11">
    <location>
        <begin position="474"/>
        <end position="493"/>
    </location>
</feature>
<evidence type="ECO:0000313" key="18">
    <source>
        <dbReference type="Proteomes" id="UP000374630"/>
    </source>
</evidence>
<evidence type="ECO:0000256" key="5">
    <source>
        <dbReference type="ARBA" id="ARBA00022741"/>
    </source>
</evidence>
<feature type="region of interest" description="Disordered" evidence="11">
    <location>
        <begin position="677"/>
        <end position="698"/>
    </location>
</feature>
<comment type="catalytic activity">
    <reaction evidence="8">
        <text>L-threonyl-[protein] + ATP = O-phospho-L-threonyl-[protein] + ADP + H(+)</text>
        <dbReference type="Rhea" id="RHEA:46608"/>
        <dbReference type="Rhea" id="RHEA-COMP:11060"/>
        <dbReference type="Rhea" id="RHEA-COMP:11605"/>
        <dbReference type="ChEBI" id="CHEBI:15378"/>
        <dbReference type="ChEBI" id="CHEBI:30013"/>
        <dbReference type="ChEBI" id="CHEBI:30616"/>
        <dbReference type="ChEBI" id="CHEBI:61977"/>
        <dbReference type="ChEBI" id="CHEBI:456216"/>
        <dbReference type="EC" id="2.7.11.1"/>
    </reaction>
</comment>
<feature type="transmembrane region" description="Helical" evidence="12">
    <location>
        <begin position="417"/>
        <end position="438"/>
    </location>
</feature>
<dbReference type="InterPro" id="IPR008271">
    <property type="entry name" value="Ser/Thr_kinase_AS"/>
</dbReference>
<feature type="domain" description="PASTA" evidence="14">
    <location>
        <begin position="647"/>
        <end position="706"/>
    </location>
</feature>
<evidence type="ECO:0000313" key="16">
    <source>
        <dbReference type="EMBL" id="KAA8823656.1"/>
    </source>
</evidence>
<dbReference type="AlphaFoldDB" id="A0A5J5E397"/>
<feature type="binding site" evidence="10">
    <location>
        <position position="43"/>
    </location>
    <ligand>
        <name>ATP</name>
        <dbReference type="ChEBI" id="CHEBI:30616"/>
    </ligand>
</feature>
<feature type="region of interest" description="Disordered" evidence="11">
    <location>
        <begin position="346"/>
        <end position="368"/>
    </location>
</feature>
<dbReference type="OrthoDB" id="9762169at2"/>
<name>A0A5J5E397_9BIFI</name>
<dbReference type="NCBIfam" id="NF033483">
    <property type="entry name" value="PknB_PASTA_kin"/>
    <property type="match status" value="1"/>
</dbReference>
<keyword evidence="18" id="KW-1185">Reference proteome</keyword>
<evidence type="ECO:0000256" key="12">
    <source>
        <dbReference type="SAM" id="Phobius"/>
    </source>
</evidence>
<dbReference type="PANTHER" id="PTHR43289:SF6">
    <property type="entry name" value="SERINE_THREONINE-PROTEIN KINASE NEKL-3"/>
    <property type="match status" value="1"/>
</dbReference>
<dbReference type="PROSITE" id="PS00107">
    <property type="entry name" value="PROTEIN_KINASE_ATP"/>
    <property type="match status" value="1"/>
</dbReference>
<dbReference type="Pfam" id="PF00069">
    <property type="entry name" value="Pkinase"/>
    <property type="match status" value="1"/>
</dbReference>
<dbReference type="InterPro" id="IPR011009">
    <property type="entry name" value="Kinase-like_dom_sf"/>
</dbReference>
<dbReference type="Gene3D" id="1.10.510.10">
    <property type="entry name" value="Transferase(Phosphotransferase) domain 1"/>
    <property type="match status" value="1"/>
</dbReference>
<comment type="caution">
    <text evidence="16">The sequence shown here is derived from an EMBL/GenBank/DDBJ whole genome shotgun (WGS) entry which is preliminary data.</text>
</comment>
<feature type="domain" description="PASTA" evidence="14">
    <location>
        <begin position="442"/>
        <end position="509"/>
    </location>
</feature>
<gene>
    <name evidence="16" type="primary">pknB</name>
    <name evidence="16" type="ORF">EM848_04860</name>
    <name evidence="15" type="ORF">EMO90_04810</name>
</gene>
<feature type="region of interest" description="Disordered" evidence="11">
    <location>
        <begin position="769"/>
        <end position="817"/>
    </location>
</feature>
<comment type="catalytic activity">
    <reaction evidence="9">
        <text>L-seryl-[protein] + ATP = O-phospho-L-seryl-[protein] + ADP + H(+)</text>
        <dbReference type="Rhea" id="RHEA:17989"/>
        <dbReference type="Rhea" id="RHEA-COMP:9863"/>
        <dbReference type="Rhea" id="RHEA-COMP:11604"/>
        <dbReference type="ChEBI" id="CHEBI:15378"/>
        <dbReference type="ChEBI" id="CHEBI:29999"/>
        <dbReference type="ChEBI" id="CHEBI:30616"/>
        <dbReference type="ChEBI" id="CHEBI:83421"/>
        <dbReference type="ChEBI" id="CHEBI:456216"/>
        <dbReference type="EC" id="2.7.11.1"/>
    </reaction>
</comment>
<dbReference type="InterPro" id="IPR017441">
    <property type="entry name" value="Protein_kinase_ATP_BS"/>
</dbReference>
<evidence type="ECO:0000256" key="8">
    <source>
        <dbReference type="ARBA" id="ARBA00047899"/>
    </source>
</evidence>
<feature type="region of interest" description="Disordered" evidence="11">
    <location>
        <begin position="539"/>
        <end position="568"/>
    </location>
</feature>
<evidence type="ECO:0000313" key="15">
    <source>
        <dbReference type="EMBL" id="KAA8821112.1"/>
    </source>
</evidence>
<dbReference type="SMART" id="SM00220">
    <property type="entry name" value="S_TKc"/>
    <property type="match status" value="1"/>
</dbReference>
<keyword evidence="4" id="KW-0677">Repeat</keyword>
<feature type="compositionally biased region" description="Polar residues" evidence="11">
    <location>
        <begin position="539"/>
        <end position="550"/>
    </location>
</feature>
<evidence type="ECO:0000256" key="1">
    <source>
        <dbReference type="ARBA" id="ARBA00012513"/>
    </source>
</evidence>
<dbReference type="PROSITE" id="PS00108">
    <property type="entry name" value="PROTEIN_KINASE_ST"/>
    <property type="match status" value="1"/>
</dbReference>
<dbReference type="EC" id="2.7.11.1" evidence="1"/>
<feature type="compositionally biased region" description="Gly residues" evidence="11">
    <location>
        <begin position="774"/>
        <end position="817"/>
    </location>
</feature>
<evidence type="ECO:0000313" key="17">
    <source>
        <dbReference type="Proteomes" id="UP000345527"/>
    </source>
</evidence>
<dbReference type="PROSITE" id="PS51178">
    <property type="entry name" value="PASTA"/>
    <property type="match status" value="5"/>
</dbReference>
<dbReference type="Proteomes" id="UP000345527">
    <property type="component" value="Unassembled WGS sequence"/>
</dbReference>
<dbReference type="GO" id="GO:0004674">
    <property type="term" value="F:protein serine/threonine kinase activity"/>
    <property type="evidence" value="ECO:0007669"/>
    <property type="project" value="UniProtKB-KW"/>
</dbReference>
<evidence type="ECO:0000256" key="6">
    <source>
        <dbReference type="ARBA" id="ARBA00022777"/>
    </source>
</evidence>
<evidence type="ECO:0000256" key="7">
    <source>
        <dbReference type="ARBA" id="ARBA00022840"/>
    </source>
</evidence>
<feature type="domain" description="PASTA" evidence="14">
    <location>
        <begin position="580"/>
        <end position="646"/>
    </location>
</feature>
<evidence type="ECO:0000256" key="10">
    <source>
        <dbReference type="PROSITE-ProRule" id="PRU10141"/>
    </source>
</evidence>
<dbReference type="EMBL" id="RZOA01000007">
    <property type="protein sequence ID" value="KAA8823656.1"/>
    <property type="molecule type" value="Genomic_DNA"/>
</dbReference>
<evidence type="ECO:0000256" key="4">
    <source>
        <dbReference type="ARBA" id="ARBA00022737"/>
    </source>
</evidence>
<dbReference type="Pfam" id="PF03793">
    <property type="entry name" value="PASTA"/>
    <property type="match status" value="5"/>
</dbReference>
<keyword evidence="12" id="KW-0812">Transmembrane</keyword>
<dbReference type="CDD" id="cd14014">
    <property type="entry name" value="STKc_PknB_like"/>
    <property type="match status" value="1"/>
</dbReference>
<organism evidence="16 17">
    <name type="scientific">Bifidobacterium vespertilionis</name>
    <dbReference type="NCBI Taxonomy" id="2562524"/>
    <lineage>
        <taxon>Bacteria</taxon>
        <taxon>Bacillati</taxon>
        <taxon>Actinomycetota</taxon>
        <taxon>Actinomycetes</taxon>
        <taxon>Bifidobacteriales</taxon>
        <taxon>Bifidobacteriaceae</taxon>
        <taxon>Bifidobacterium</taxon>
    </lineage>
</organism>
<feature type="domain" description="Protein kinase" evidence="13">
    <location>
        <begin position="14"/>
        <end position="282"/>
    </location>
</feature>
<dbReference type="InterPro" id="IPR005543">
    <property type="entry name" value="PASTA_dom"/>
</dbReference>
<dbReference type="GO" id="GO:0045717">
    <property type="term" value="P:negative regulation of fatty acid biosynthetic process"/>
    <property type="evidence" value="ECO:0007669"/>
    <property type="project" value="UniProtKB-ARBA"/>
</dbReference>
<feature type="compositionally biased region" description="Polar residues" evidence="11">
    <location>
        <begin position="479"/>
        <end position="488"/>
    </location>
</feature>
<reference evidence="17 18" key="1">
    <citation type="journal article" date="2019" name="Syst. Appl. Microbiol.">
        <title>Characterization of Bifidobacterium species in feaces of the Egyptian fruit bat: Description of B. vespertilionis sp. nov. and B. rousetti sp. nov.</title>
        <authorList>
            <person name="Modesto M."/>
            <person name="Satti M."/>
            <person name="Watanabe K."/>
            <person name="Puglisi E."/>
            <person name="Morelli L."/>
            <person name="Huang C.-H."/>
            <person name="Liou J.-S."/>
            <person name="Miyashita M."/>
            <person name="Tamura T."/>
            <person name="Saito S."/>
            <person name="Mori K."/>
            <person name="Huang L."/>
            <person name="Sciavilla P."/>
            <person name="Sandri C."/>
            <person name="Spiezio C."/>
            <person name="Vitali F."/>
            <person name="Cavalieri D."/>
            <person name="Perpetuini G."/>
            <person name="Tofalo R."/>
            <person name="Bonetti A."/>
            <person name="Arita M."/>
            <person name="Mattarelli P."/>
        </authorList>
    </citation>
    <scope>NUCLEOTIDE SEQUENCE [LARGE SCALE GENOMIC DNA]</scope>
    <source>
        <strain evidence="15 18">RST16</strain>
        <strain evidence="16 17">RST8</strain>
    </source>
</reference>
<keyword evidence="3" id="KW-0808">Transferase</keyword>
<keyword evidence="12" id="KW-0472">Membrane</keyword>
<evidence type="ECO:0000256" key="3">
    <source>
        <dbReference type="ARBA" id="ARBA00022679"/>
    </source>
</evidence>
<evidence type="ECO:0000256" key="9">
    <source>
        <dbReference type="ARBA" id="ARBA00048679"/>
    </source>
</evidence>
<dbReference type="Proteomes" id="UP000374630">
    <property type="component" value="Unassembled WGS sequence"/>
</dbReference>
<dbReference type="InterPro" id="IPR000719">
    <property type="entry name" value="Prot_kinase_dom"/>
</dbReference>
<protein>
    <recommendedName>
        <fullName evidence="1">non-specific serine/threonine protein kinase</fullName>
        <ecNumber evidence="1">2.7.11.1</ecNumber>
    </recommendedName>
</protein>
<dbReference type="Gene3D" id="3.30.200.20">
    <property type="entry name" value="Phosphorylase Kinase, domain 1"/>
    <property type="match status" value="1"/>
</dbReference>
<dbReference type="GO" id="GO:0005524">
    <property type="term" value="F:ATP binding"/>
    <property type="evidence" value="ECO:0007669"/>
    <property type="project" value="UniProtKB-UniRule"/>
</dbReference>
<keyword evidence="7 10" id="KW-0067">ATP-binding</keyword>
<feature type="domain" description="PASTA" evidence="14">
    <location>
        <begin position="707"/>
        <end position="770"/>
    </location>
</feature>
<dbReference type="CDD" id="cd06577">
    <property type="entry name" value="PASTA_pknB"/>
    <property type="match status" value="5"/>
</dbReference>
<proteinExistence type="predicted"/>
<evidence type="ECO:0000256" key="2">
    <source>
        <dbReference type="ARBA" id="ARBA00022527"/>
    </source>
</evidence>
<keyword evidence="2" id="KW-0723">Serine/threonine-protein kinase</keyword>
<evidence type="ECO:0000259" key="13">
    <source>
        <dbReference type="PROSITE" id="PS50011"/>
    </source>
</evidence>
<evidence type="ECO:0000256" key="11">
    <source>
        <dbReference type="SAM" id="MobiDB-lite"/>
    </source>
</evidence>
<accession>A0A5J5E397</accession>
<keyword evidence="5 10" id="KW-0547">Nucleotide-binding</keyword>
<dbReference type="SUPFAM" id="SSF54184">
    <property type="entry name" value="Penicillin-binding protein 2x (pbp-2x), c-terminal domain"/>
    <property type="match status" value="1"/>
</dbReference>
<dbReference type="PANTHER" id="PTHR43289">
    <property type="entry name" value="MITOGEN-ACTIVATED PROTEIN KINASE KINASE KINASE 20-RELATED"/>
    <property type="match status" value="1"/>
</dbReference>
<dbReference type="PROSITE" id="PS50011">
    <property type="entry name" value="PROTEIN_KINASE_DOM"/>
    <property type="match status" value="1"/>
</dbReference>
<dbReference type="FunFam" id="1.10.510.10:FF:000021">
    <property type="entry name" value="Serine/threonine protein kinase"/>
    <property type="match status" value="1"/>
</dbReference>
<keyword evidence="12" id="KW-1133">Transmembrane helix</keyword>
<feature type="domain" description="PASTA" evidence="14">
    <location>
        <begin position="510"/>
        <end position="579"/>
    </location>
</feature>